<dbReference type="SUPFAM" id="SSF47819">
    <property type="entry name" value="HRDC-like"/>
    <property type="match status" value="1"/>
</dbReference>
<dbReference type="GO" id="GO:0003727">
    <property type="term" value="F:single-stranded RNA binding"/>
    <property type="evidence" value="ECO:0007669"/>
    <property type="project" value="TreeGrafter"/>
</dbReference>
<feature type="region of interest" description="Disordered" evidence="1">
    <location>
        <begin position="363"/>
        <end position="387"/>
    </location>
</feature>
<evidence type="ECO:0000313" key="4">
    <source>
        <dbReference type="Proteomes" id="UP000257109"/>
    </source>
</evidence>
<organism evidence="3 4">
    <name type="scientific">Mucuna pruriens</name>
    <name type="common">Velvet bean</name>
    <name type="synonym">Dolichos pruriens</name>
    <dbReference type="NCBI Taxonomy" id="157652"/>
    <lineage>
        <taxon>Eukaryota</taxon>
        <taxon>Viridiplantae</taxon>
        <taxon>Streptophyta</taxon>
        <taxon>Embryophyta</taxon>
        <taxon>Tracheophyta</taxon>
        <taxon>Spermatophyta</taxon>
        <taxon>Magnoliopsida</taxon>
        <taxon>eudicotyledons</taxon>
        <taxon>Gunneridae</taxon>
        <taxon>Pentapetalae</taxon>
        <taxon>rosids</taxon>
        <taxon>fabids</taxon>
        <taxon>Fabales</taxon>
        <taxon>Fabaceae</taxon>
        <taxon>Papilionoideae</taxon>
        <taxon>50 kb inversion clade</taxon>
        <taxon>NPAAA clade</taxon>
        <taxon>indigoferoid/millettioid clade</taxon>
        <taxon>Phaseoleae</taxon>
        <taxon>Mucuna</taxon>
    </lineage>
</organism>
<dbReference type="GO" id="GO:0005730">
    <property type="term" value="C:nucleolus"/>
    <property type="evidence" value="ECO:0007669"/>
    <property type="project" value="TreeGrafter"/>
</dbReference>
<sequence length="387" mass="42494">MDLGRGKFSRTSSRQMNQPSVEATWQVVLVIEEQFPQFNLKDKVQQLGGDIVRNQELLKLKPMCDLGVSQYTPSCPALLGLVHDNMGLYEWRDVLARTDDESPGYVLPNKIILEIAKQMPVIISNLRRIVGKSKLPYVERNLDVIVNIVRHSMQNPAAFEEAALRLKEEHAASLSNVVPVKDGTEVPQTLNLKVGGAATGSIGSENDTCIDISENCLFSSDLEEESFQHQDKDGQGNVKSGCLTSDFPMVSPTTPEKNRDDANVIALTTVKDNRANVQVLKMPTGAFDATLLGNSASEWKPGPNKKAKVEIKLEQIKSPISLPSQLFLGNSEKSKLVVETVSVASETSDVGIVMVVSDSDSEDMIQTKLESSNNHPGENSLVPRKRR</sequence>
<dbReference type="GO" id="GO:0071036">
    <property type="term" value="P:nuclear polyadenylation-dependent snoRNA catabolic process"/>
    <property type="evidence" value="ECO:0007669"/>
    <property type="project" value="TreeGrafter"/>
</dbReference>
<dbReference type="GO" id="GO:0071051">
    <property type="term" value="P:poly(A)-dependent snoRNA 3'-end processing"/>
    <property type="evidence" value="ECO:0007669"/>
    <property type="project" value="TreeGrafter"/>
</dbReference>
<dbReference type="InterPro" id="IPR010997">
    <property type="entry name" value="HRDC-like_sf"/>
</dbReference>
<dbReference type="GO" id="GO:0071040">
    <property type="term" value="P:nuclear polyadenylation-dependent antisense transcript catabolic process"/>
    <property type="evidence" value="ECO:0007669"/>
    <property type="project" value="TreeGrafter"/>
</dbReference>
<protein>
    <submittedName>
        <fullName evidence="3">Protein RRP6-like 2</fullName>
    </submittedName>
</protein>
<dbReference type="GO" id="GO:0071039">
    <property type="term" value="P:nuclear polyadenylation-dependent CUT catabolic process"/>
    <property type="evidence" value="ECO:0007669"/>
    <property type="project" value="TreeGrafter"/>
</dbReference>
<dbReference type="GO" id="GO:0071037">
    <property type="term" value="P:nuclear polyadenylation-dependent snRNA catabolic process"/>
    <property type="evidence" value="ECO:0007669"/>
    <property type="project" value="TreeGrafter"/>
</dbReference>
<evidence type="ECO:0000256" key="1">
    <source>
        <dbReference type="SAM" id="MobiDB-lite"/>
    </source>
</evidence>
<dbReference type="GO" id="GO:0071044">
    <property type="term" value="P:histone mRNA catabolic process"/>
    <property type="evidence" value="ECO:0007669"/>
    <property type="project" value="TreeGrafter"/>
</dbReference>
<feature type="non-terminal residue" evidence="3">
    <location>
        <position position="1"/>
    </location>
</feature>
<dbReference type="PANTHER" id="PTHR12124:SF72">
    <property type="entry name" value="3'-5' EXONUCLEASE"/>
    <property type="match status" value="1"/>
</dbReference>
<dbReference type="InterPro" id="IPR002121">
    <property type="entry name" value="HRDC_dom"/>
</dbReference>
<dbReference type="OrthoDB" id="2250022at2759"/>
<dbReference type="Pfam" id="PF00570">
    <property type="entry name" value="HRDC"/>
    <property type="match status" value="1"/>
</dbReference>
<dbReference type="GO" id="GO:0071038">
    <property type="term" value="P:TRAMP-dependent tRNA surveillance pathway"/>
    <property type="evidence" value="ECO:0007669"/>
    <property type="project" value="TreeGrafter"/>
</dbReference>
<gene>
    <name evidence="3" type="primary">RRP6L2</name>
    <name evidence="3" type="ORF">CR513_45855</name>
</gene>
<dbReference type="GO" id="GO:0000176">
    <property type="term" value="C:nuclear exosome (RNase complex)"/>
    <property type="evidence" value="ECO:0007669"/>
    <property type="project" value="TreeGrafter"/>
</dbReference>
<keyword evidence="4" id="KW-1185">Reference proteome</keyword>
<dbReference type="AlphaFoldDB" id="A0A371F7Y4"/>
<dbReference type="SMART" id="SM00341">
    <property type="entry name" value="HRDC"/>
    <property type="match status" value="1"/>
</dbReference>
<evidence type="ECO:0000259" key="2">
    <source>
        <dbReference type="PROSITE" id="PS50967"/>
    </source>
</evidence>
<dbReference type="PROSITE" id="PS50967">
    <property type="entry name" value="HRDC"/>
    <property type="match status" value="1"/>
</dbReference>
<dbReference type="InterPro" id="IPR045092">
    <property type="entry name" value="Rrp6-like"/>
</dbReference>
<feature type="domain" description="HRDC" evidence="2">
    <location>
        <begin position="78"/>
        <end position="159"/>
    </location>
</feature>
<dbReference type="PANTHER" id="PTHR12124">
    <property type="entry name" value="POLYMYOSITIS/SCLERODERMA AUTOANTIGEN-RELATED"/>
    <property type="match status" value="1"/>
</dbReference>
<dbReference type="GO" id="GO:0000467">
    <property type="term" value="P:exonucleolytic trimming to generate mature 3'-end of 5.8S rRNA from tricistronic rRNA transcript (SSU-rRNA, 5.8S rRNA, LSU-rRNA)"/>
    <property type="evidence" value="ECO:0007669"/>
    <property type="project" value="InterPro"/>
</dbReference>
<evidence type="ECO:0000313" key="3">
    <source>
        <dbReference type="EMBL" id="RDX74405.1"/>
    </source>
</evidence>
<dbReference type="EMBL" id="QJKJ01010193">
    <property type="protein sequence ID" value="RDX74405.1"/>
    <property type="molecule type" value="Genomic_DNA"/>
</dbReference>
<dbReference type="Gene3D" id="1.10.150.80">
    <property type="entry name" value="HRDC domain"/>
    <property type="match status" value="1"/>
</dbReference>
<accession>A0A371F7Y4</accession>
<dbReference type="GO" id="GO:0071035">
    <property type="term" value="P:nuclear polyadenylation-dependent rRNA catabolic process"/>
    <property type="evidence" value="ECO:0007669"/>
    <property type="project" value="TreeGrafter"/>
</dbReference>
<proteinExistence type="predicted"/>
<dbReference type="InterPro" id="IPR044876">
    <property type="entry name" value="HRDC_dom_sf"/>
</dbReference>
<name>A0A371F7Y4_MUCPR</name>
<reference evidence="3" key="1">
    <citation type="submission" date="2018-05" db="EMBL/GenBank/DDBJ databases">
        <title>Draft genome of Mucuna pruriens seed.</title>
        <authorList>
            <person name="Nnadi N.E."/>
            <person name="Vos R."/>
            <person name="Hasami M.H."/>
            <person name="Devisetty U.K."/>
            <person name="Aguiy J.C."/>
        </authorList>
    </citation>
    <scope>NUCLEOTIDE SEQUENCE [LARGE SCALE GENOMIC DNA]</scope>
    <source>
        <strain evidence="3">JCA_2017</strain>
    </source>
</reference>
<comment type="caution">
    <text evidence="3">The sequence shown here is derived from an EMBL/GenBank/DDBJ whole genome shotgun (WGS) entry which is preliminary data.</text>
</comment>
<dbReference type="Proteomes" id="UP000257109">
    <property type="component" value="Unassembled WGS sequence"/>
</dbReference>
<dbReference type="STRING" id="157652.A0A371F7Y4"/>
<dbReference type="GO" id="GO:0000175">
    <property type="term" value="F:3'-5'-RNA exonuclease activity"/>
    <property type="evidence" value="ECO:0007669"/>
    <property type="project" value="InterPro"/>
</dbReference>
<dbReference type="GO" id="GO:0000166">
    <property type="term" value="F:nucleotide binding"/>
    <property type="evidence" value="ECO:0007669"/>
    <property type="project" value="InterPro"/>
</dbReference>
<feature type="compositionally biased region" description="Polar residues" evidence="1">
    <location>
        <begin position="368"/>
        <end position="377"/>
    </location>
</feature>